<name>A0A3D9IJL1_9BACL</name>
<dbReference type="PROSITE" id="PS01124">
    <property type="entry name" value="HTH_ARAC_FAMILY_2"/>
    <property type="match status" value="1"/>
</dbReference>
<protein>
    <submittedName>
        <fullName evidence="7">AraC family two component transcriptional regulator</fullName>
    </submittedName>
</protein>
<dbReference type="Gene3D" id="3.40.50.2300">
    <property type="match status" value="1"/>
</dbReference>
<evidence type="ECO:0000259" key="6">
    <source>
        <dbReference type="PROSITE" id="PS50110"/>
    </source>
</evidence>
<dbReference type="CDD" id="cd17536">
    <property type="entry name" value="REC_YesN-like"/>
    <property type="match status" value="1"/>
</dbReference>
<keyword evidence="4" id="KW-0597">Phosphoprotein</keyword>
<evidence type="ECO:0000256" key="4">
    <source>
        <dbReference type="PROSITE-ProRule" id="PRU00169"/>
    </source>
</evidence>
<dbReference type="GO" id="GO:0000160">
    <property type="term" value="P:phosphorelay signal transduction system"/>
    <property type="evidence" value="ECO:0007669"/>
    <property type="project" value="InterPro"/>
</dbReference>
<feature type="domain" description="HTH araC/xylS-type" evidence="5">
    <location>
        <begin position="433"/>
        <end position="531"/>
    </location>
</feature>
<dbReference type="SMART" id="SM00448">
    <property type="entry name" value="REC"/>
    <property type="match status" value="1"/>
</dbReference>
<keyword evidence="8" id="KW-1185">Reference proteome</keyword>
<dbReference type="InterPro" id="IPR011006">
    <property type="entry name" value="CheY-like_superfamily"/>
</dbReference>
<dbReference type="PANTHER" id="PTHR43280:SF28">
    <property type="entry name" value="HTH-TYPE TRANSCRIPTIONAL ACTIVATOR RHAS"/>
    <property type="match status" value="1"/>
</dbReference>
<evidence type="ECO:0000256" key="2">
    <source>
        <dbReference type="ARBA" id="ARBA00023125"/>
    </source>
</evidence>
<dbReference type="InterPro" id="IPR001789">
    <property type="entry name" value="Sig_transdc_resp-reg_receiver"/>
</dbReference>
<comment type="caution">
    <text evidence="7">The sequence shown here is derived from an EMBL/GenBank/DDBJ whole genome shotgun (WGS) entry which is preliminary data.</text>
</comment>
<organism evidence="7 8">
    <name type="scientific">Cohnella phaseoli</name>
    <dbReference type="NCBI Taxonomy" id="456490"/>
    <lineage>
        <taxon>Bacteria</taxon>
        <taxon>Bacillati</taxon>
        <taxon>Bacillota</taxon>
        <taxon>Bacilli</taxon>
        <taxon>Bacillales</taxon>
        <taxon>Paenibacillaceae</taxon>
        <taxon>Cohnella</taxon>
    </lineage>
</organism>
<keyword evidence="1" id="KW-0805">Transcription regulation</keyword>
<evidence type="ECO:0000313" key="8">
    <source>
        <dbReference type="Proteomes" id="UP000256977"/>
    </source>
</evidence>
<evidence type="ECO:0000256" key="3">
    <source>
        <dbReference type="ARBA" id="ARBA00023163"/>
    </source>
</evidence>
<dbReference type="RefSeq" id="WP_116063927.1">
    <property type="nucleotide sequence ID" value="NZ_QRDZ01000028.1"/>
</dbReference>
<dbReference type="Pfam" id="PF00072">
    <property type="entry name" value="Response_reg"/>
    <property type="match status" value="1"/>
</dbReference>
<keyword evidence="3" id="KW-0804">Transcription</keyword>
<dbReference type="SMART" id="SM00342">
    <property type="entry name" value="HTH_ARAC"/>
    <property type="match status" value="1"/>
</dbReference>
<evidence type="ECO:0000259" key="5">
    <source>
        <dbReference type="PROSITE" id="PS01124"/>
    </source>
</evidence>
<dbReference type="Proteomes" id="UP000256977">
    <property type="component" value="Unassembled WGS sequence"/>
</dbReference>
<dbReference type="GO" id="GO:0043565">
    <property type="term" value="F:sequence-specific DNA binding"/>
    <property type="evidence" value="ECO:0007669"/>
    <property type="project" value="InterPro"/>
</dbReference>
<dbReference type="GO" id="GO:0003700">
    <property type="term" value="F:DNA-binding transcription factor activity"/>
    <property type="evidence" value="ECO:0007669"/>
    <property type="project" value="InterPro"/>
</dbReference>
<accession>A0A3D9IJL1</accession>
<evidence type="ECO:0000313" key="7">
    <source>
        <dbReference type="EMBL" id="RED61895.1"/>
    </source>
</evidence>
<dbReference type="AlphaFoldDB" id="A0A3D9IJL1"/>
<feature type="modified residue" description="4-aspartylphosphate" evidence="4">
    <location>
        <position position="55"/>
    </location>
</feature>
<gene>
    <name evidence="7" type="ORF">DFP98_1283</name>
</gene>
<feature type="domain" description="Response regulatory" evidence="6">
    <location>
        <begin position="3"/>
        <end position="120"/>
    </location>
</feature>
<dbReference type="InterPro" id="IPR018060">
    <property type="entry name" value="HTH_AraC"/>
</dbReference>
<proteinExistence type="predicted"/>
<dbReference type="SUPFAM" id="SSF46689">
    <property type="entry name" value="Homeodomain-like"/>
    <property type="match status" value="2"/>
</dbReference>
<sequence length="534" mass="60835">MFRVIIVDDEAYIRQGLRKILQRFAPQWELVGEAEDGEAGLRQILRLQPDLVILDFRMPGLNGIECCERIAERAPRIRRILLTAYQDFQLAKQAISCGVTEFITKPLDRGELLETLRKVETMIEKERNEEARVLSLQQSVQKVAPLATKLYYQQFIFGQDDRELAQFIVEAGYSPPLDRDSDSLVLLAISPDWIENNAYSSFDVELFRYALTKFVQEWYAERNSAYVLQDHIGQVVVVLNYTSGEAAASLSARESANRLQRDIDRTFKRTVTIGLSGFHPLAEASQAYQDASLAVTYRLVCGGGQILSLPALPVDRKISASELEHLDGSLEQLLLGNEQAAFSAIDKFAFSEPLMPAELKRLITHYILRVGAQLKIMDLDMRQISGKTLEEWLHELEGIAVRSSLMSRIGELVRDVCRTIRQERSAPNTPLIEKVKQHVSQDLADGVSLQSVADRFGMNASYFSRWFKFETGQNFVAFLKECRIEKARSLLLQSSHSLQEISERVGYADIKHFCRVFKEYTCYSPSEYKRAHSR</sequence>
<dbReference type="InterPro" id="IPR009057">
    <property type="entry name" value="Homeodomain-like_sf"/>
</dbReference>
<dbReference type="PROSITE" id="PS50110">
    <property type="entry name" value="RESPONSE_REGULATORY"/>
    <property type="match status" value="1"/>
</dbReference>
<dbReference type="OrthoDB" id="9794370at2"/>
<dbReference type="PANTHER" id="PTHR43280">
    <property type="entry name" value="ARAC-FAMILY TRANSCRIPTIONAL REGULATOR"/>
    <property type="match status" value="1"/>
</dbReference>
<keyword evidence="2" id="KW-0238">DNA-binding</keyword>
<dbReference type="EMBL" id="QRDZ01000028">
    <property type="protein sequence ID" value="RED61895.1"/>
    <property type="molecule type" value="Genomic_DNA"/>
</dbReference>
<dbReference type="Pfam" id="PF12833">
    <property type="entry name" value="HTH_18"/>
    <property type="match status" value="1"/>
</dbReference>
<reference evidence="7 8" key="1">
    <citation type="submission" date="2018-07" db="EMBL/GenBank/DDBJ databases">
        <title>Genomic Encyclopedia of Type Strains, Phase III (KMG-III): the genomes of soil and plant-associated and newly described type strains.</title>
        <authorList>
            <person name="Whitman W."/>
        </authorList>
    </citation>
    <scope>NUCLEOTIDE SEQUENCE [LARGE SCALE GENOMIC DNA]</scope>
    <source>
        <strain evidence="7 8">CECT 7287</strain>
    </source>
</reference>
<evidence type="ECO:0000256" key="1">
    <source>
        <dbReference type="ARBA" id="ARBA00023015"/>
    </source>
</evidence>
<dbReference type="Gene3D" id="1.10.10.60">
    <property type="entry name" value="Homeodomain-like"/>
    <property type="match status" value="2"/>
</dbReference>
<dbReference type="SUPFAM" id="SSF52172">
    <property type="entry name" value="CheY-like"/>
    <property type="match status" value="1"/>
</dbReference>